<dbReference type="AlphaFoldDB" id="A0A9P9DBJ3"/>
<organism evidence="1 2">
    <name type="scientific">Dendryphion nanum</name>
    <dbReference type="NCBI Taxonomy" id="256645"/>
    <lineage>
        <taxon>Eukaryota</taxon>
        <taxon>Fungi</taxon>
        <taxon>Dikarya</taxon>
        <taxon>Ascomycota</taxon>
        <taxon>Pezizomycotina</taxon>
        <taxon>Dothideomycetes</taxon>
        <taxon>Pleosporomycetidae</taxon>
        <taxon>Pleosporales</taxon>
        <taxon>Torulaceae</taxon>
        <taxon>Dendryphion</taxon>
    </lineage>
</organism>
<sequence>MSTSSQTPLVTPFPNPRDRIGRAFDFSRFQALPIFTEAGLRQAVSALAELEKGRNASIQDVFGDSVTVPFQKLKHDSEVYCIELNDLLDLAEVKCEREEREDADLLLFRQRFCPYKISTLHRIDRIVIFGRCKNTAEYRRRTFLQYHTVSMISKVLGTESTSDLPVYCLDAPHSGKDYEKFCKVLSLATLTPVGLHMALTLVDNSTLVVSDTCGPHIEAAIEMAGPDGPAALLCPNFSWIAEDELSVADRLPDEEFFKYHDHPRRQYASRRVHRYREECDVTVIDDSFVFGGRPPRHIAEDRQIGNFAVFMYRKKNTHMKVESEVTS</sequence>
<comment type="caution">
    <text evidence="1">The sequence shown here is derived from an EMBL/GenBank/DDBJ whole genome shotgun (WGS) entry which is preliminary data.</text>
</comment>
<reference evidence="1" key="1">
    <citation type="journal article" date="2021" name="Nat. Commun.">
        <title>Genetic determinants of endophytism in the Arabidopsis root mycobiome.</title>
        <authorList>
            <person name="Mesny F."/>
            <person name="Miyauchi S."/>
            <person name="Thiergart T."/>
            <person name="Pickel B."/>
            <person name="Atanasova L."/>
            <person name="Karlsson M."/>
            <person name="Huettel B."/>
            <person name="Barry K.W."/>
            <person name="Haridas S."/>
            <person name="Chen C."/>
            <person name="Bauer D."/>
            <person name="Andreopoulos W."/>
            <person name="Pangilinan J."/>
            <person name="LaButti K."/>
            <person name="Riley R."/>
            <person name="Lipzen A."/>
            <person name="Clum A."/>
            <person name="Drula E."/>
            <person name="Henrissat B."/>
            <person name="Kohler A."/>
            <person name="Grigoriev I.V."/>
            <person name="Martin F.M."/>
            <person name="Hacquard S."/>
        </authorList>
    </citation>
    <scope>NUCLEOTIDE SEQUENCE</scope>
    <source>
        <strain evidence="1">MPI-CAGE-CH-0243</strain>
    </source>
</reference>
<proteinExistence type="predicted"/>
<gene>
    <name evidence="1" type="ORF">B0J11DRAFT_594005</name>
</gene>
<accession>A0A9P9DBJ3</accession>
<name>A0A9P9DBJ3_9PLEO</name>
<keyword evidence="2" id="KW-1185">Reference proteome</keyword>
<dbReference type="EMBL" id="JAGMWT010000015">
    <property type="protein sequence ID" value="KAH7116211.1"/>
    <property type="molecule type" value="Genomic_DNA"/>
</dbReference>
<protein>
    <submittedName>
        <fullName evidence="1">Uncharacterized protein</fullName>
    </submittedName>
</protein>
<evidence type="ECO:0000313" key="2">
    <source>
        <dbReference type="Proteomes" id="UP000700596"/>
    </source>
</evidence>
<evidence type="ECO:0000313" key="1">
    <source>
        <dbReference type="EMBL" id="KAH7116211.1"/>
    </source>
</evidence>
<dbReference type="Proteomes" id="UP000700596">
    <property type="component" value="Unassembled WGS sequence"/>
</dbReference>